<dbReference type="GO" id="GO:0009003">
    <property type="term" value="F:signal peptidase activity"/>
    <property type="evidence" value="ECO:0007669"/>
    <property type="project" value="UniProtKB-EC"/>
</dbReference>
<evidence type="ECO:0000256" key="8">
    <source>
        <dbReference type="RuleBase" id="RU362042"/>
    </source>
</evidence>
<dbReference type="Pfam" id="PF10502">
    <property type="entry name" value="Peptidase_S26"/>
    <property type="match status" value="1"/>
</dbReference>
<comment type="similarity">
    <text evidence="3 8">Belongs to the peptidase S26 family.</text>
</comment>
<dbReference type="EMBL" id="JBHUME010000015">
    <property type="protein sequence ID" value="MFD2615106.1"/>
    <property type="molecule type" value="Genomic_DNA"/>
</dbReference>
<proteinExistence type="inferred from homology"/>
<keyword evidence="6 7" id="KW-0378">Hydrolase</keyword>
<keyword evidence="7" id="KW-0472">Membrane</keyword>
<feature type="transmembrane region" description="Helical" evidence="7">
    <location>
        <begin position="35"/>
        <end position="57"/>
    </location>
</feature>
<reference evidence="12" key="1">
    <citation type="journal article" date="2019" name="Int. J. Syst. Evol. Microbiol.">
        <title>The Global Catalogue of Microorganisms (GCM) 10K type strain sequencing project: providing services to taxonomists for standard genome sequencing and annotation.</title>
        <authorList>
            <consortium name="The Broad Institute Genomics Platform"/>
            <consortium name="The Broad Institute Genome Sequencing Center for Infectious Disease"/>
            <person name="Wu L."/>
            <person name="Ma J."/>
        </authorList>
    </citation>
    <scope>NUCLEOTIDE SEQUENCE [LARGE SCALE GENOMIC DNA]</scope>
    <source>
        <strain evidence="12">KCTC 3950</strain>
    </source>
</reference>
<comment type="subcellular location">
    <subcellularLocation>
        <location evidence="2">Cell membrane</location>
        <topology evidence="2">Single-pass type II membrane protein</topology>
    </subcellularLocation>
    <subcellularLocation>
        <location evidence="8">Membrane</location>
        <topology evidence="8">Single-pass type II membrane protein</topology>
    </subcellularLocation>
</comment>
<organism evidence="11 12">
    <name type="scientific">Paenibacillus gansuensis</name>
    <dbReference type="NCBI Taxonomy" id="306542"/>
    <lineage>
        <taxon>Bacteria</taxon>
        <taxon>Bacillati</taxon>
        <taxon>Bacillota</taxon>
        <taxon>Bacilli</taxon>
        <taxon>Bacillales</taxon>
        <taxon>Paenibacillaceae</taxon>
        <taxon>Paenibacillus</taxon>
    </lineage>
</organism>
<evidence type="ECO:0000256" key="1">
    <source>
        <dbReference type="ARBA" id="ARBA00000677"/>
    </source>
</evidence>
<keyword evidence="12" id="KW-1185">Reference proteome</keyword>
<feature type="region of interest" description="Disordered" evidence="9">
    <location>
        <begin position="1"/>
        <end position="20"/>
    </location>
</feature>
<protein>
    <recommendedName>
        <fullName evidence="4 7">Signal peptidase I</fullName>
        <ecNumber evidence="4 7">3.4.21.89</ecNumber>
    </recommendedName>
</protein>
<dbReference type="InterPro" id="IPR036286">
    <property type="entry name" value="LexA/Signal_pep-like_sf"/>
</dbReference>
<accession>A0ABW5PJN9</accession>
<feature type="domain" description="Peptidase S26" evidence="10">
    <location>
        <begin position="29"/>
        <end position="188"/>
    </location>
</feature>
<dbReference type="CDD" id="cd06530">
    <property type="entry name" value="S26_SPase_I"/>
    <property type="match status" value="1"/>
</dbReference>
<name>A0ABW5PJN9_9BACL</name>
<dbReference type="NCBIfam" id="TIGR02227">
    <property type="entry name" value="sigpep_I_bact"/>
    <property type="match status" value="1"/>
</dbReference>
<keyword evidence="7" id="KW-1133">Transmembrane helix</keyword>
<evidence type="ECO:0000256" key="9">
    <source>
        <dbReference type="SAM" id="MobiDB-lite"/>
    </source>
</evidence>
<evidence type="ECO:0000256" key="2">
    <source>
        <dbReference type="ARBA" id="ARBA00004401"/>
    </source>
</evidence>
<dbReference type="SUPFAM" id="SSF51306">
    <property type="entry name" value="LexA/Signal peptidase"/>
    <property type="match status" value="1"/>
</dbReference>
<dbReference type="RefSeq" id="WP_377606653.1">
    <property type="nucleotide sequence ID" value="NZ_JBHUME010000015.1"/>
</dbReference>
<sequence>MDVKASEAGSAGNQDQDGEETGLTLKEAADWAKSIAAALVVVIFLHLFVFNLSTVLGHSMEPTLKEKEWLFVNKMVYLWDGPDRGDVVILTDPAPTDPDKKYLVKRVIGVPGDRVEITKHRVLVNGKPLAEGYTDTKVEGDDVEAVVVPEGAYYVMGDNRHLYSSKDSRFFGPVPQKLIKGRADFILWPFGKMGSL</sequence>
<dbReference type="PROSITE" id="PS00501">
    <property type="entry name" value="SPASE_I_1"/>
    <property type="match status" value="1"/>
</dbReference>
<dbReference type="InterPro" id="IPR019756">
    <property type="entry name" value="Pept_S26A_signal_pept_1_Ser-AS"/>
</dbReference>
<evidence type="ECO:0000313" key="12">
    <source>
        <dbReference type="Proteomes" id="UP001597541"/>
    </source>
</evidence>
<dbReference type="EC" id="3.4.21.89" evidence="4 7"/>
<dbReference type="PANTHER" id="PTHR43390:SF1">
    <property type="entry name" value="CHLOROPLAST PROCESSING PEPTIDASE"/>
    <property type="match status" value="1"/>
</dbReference>
<dbReference type="Proteomes" id="UP001597541">
    <property type="component" value="Unassembled WGS sequence"/>
</dbReference>
<evidence type="ECO:0000256" key="6">
    <source>
        <dbReference type="ARBA" id="ARBA00022801"/>
    </source>
</evidence>
<evidence type="ECO:0000259" key="10">
    <source>
        <dbReference type="Pfam" id="PF10502"/>
    </source>
</evidence>
<gene>
    <name evidence="11" type="primary">lepB</name>
    <name evidence="11" type="ORF">ACFSUF_22050</name>
</gene>
<dbReference type="PANTHER" id="PTHR43390">
    <property type="entry name" value="SIGNAL PEPTIDASE I"/>
    <property type="match status" value="1"/>
</dbReference>
<dbReference type="Gene3D" id="2.10.109.10">
    <property type="entry name" value="Umud Fragment, subunit A"/>
    <property type="match status" value="1"/>
</dbReference>
<evidence type="ECO:0000256" key="3">
    <source>
        <dbReference type="ARBA" id="ARBA00009370"/>
    </source>
</evidence>
<comment type="catalytic activity">
    <reaction evidence="1 7">
        <text>Cleavage of hydrophobic, N-terminal signal or leader sequences from secreted and periplasmic proteins.</text>
        <dbReference type="EC" id="3.4.21.89"/>
    </reaction>
</comment>
<evidence type="ECO:0000256" key="4">
    <source>
        <dbReference type="ARBA" id="ARBA00013208"/>
    </source>
</evidence>
<evidence type="ECO:0000256" key="7">
    <source>
        <dbReference type="RuleBase" id="RU003993"/>
    </source>
</evidence>
<dbReference type="InterPro" id="IPR019533">
    <property type="entry name" value="Peptidase_S26"/>
</dbReference>
<evidence type="ECO:0000313" key="11">
    <source>
        <dbReference type="EMBL" id="MFD2615106.1"/>
    </source>
</evidence>
<dbReference type="InterPro" id="IPR019757">
    <property type="entry name" value="Pept_S26A_signal_pept_1_Lys-AS"/>
</dbReference>
<dbReference type="InterPro" id="IPR000223">
    <property type="entry name" value="Pept_S26A_signal_pept_1"/>
</dbReference>
<keyword evidence="5 7" id="KW-0645">Protease</keyword>
<dbReference type="PROSITE" id="PS00760">
    <property type="entry name" value="SPASE_I_2"/>
    <property type="match status" value="1"/>
</dbReference>
<evidence type="ECO:0000256" key="5">
    <source>
        <dbReference type="ARBA" id="ARBA00022670"/>
    </source>
</evidence>
<keyword evidence="7" id="KW-0812">Transmembrane</keyword>
<comment type="caution">
    <text evidence="11">The sequence shown here is derived from an EMBL/GenBank/DDBJ whole genome shotgun (WGS) entry which is preliminary data.</text>
</comment>
<dbReference type="PRINTS" id="PR00727">
    <property type="entry name" value="LEADERPTASE"/>
</dbReference>